<comment type="catalytic activity">
    <reaction evidence="10">
        <text>(2R)-2-phosphoglycerate = phosphoenolpyruvate + H2O</text>
        <dbReference type="Rhea" id="RHEA:10164"/>
        <dbReference type="ChEBI" id="CHEBI:15377"/>
        <dbReference type="ChEBI" id="CHEBI:58289"/>
        <dbReference type="ChEBI" id="CHEBI:58702"/>
        <dbReference type="EC" id="4.2.1.11"/>
    </reaction>
</comment>
<dbReference type="InterPro" id="IPR036849">
    <property type="entry name" value="Enolase-like_C_sf"/>
</dbReference>
<comment type="pathway">
    <text evidence="1 10">Carbohydrate degradation; glycolysis; pyruvate from D-glyceraldehyde 3-phosphate: step 4/5.</text>
</comment>
<evidence type="ECO:0000256" key="5">
    <source>
        <dbReference type="ARBA" id="ARBA00022525"/>
    </source>
</evidence>
<evidence type="ECO:0000256" key="10">
    <source>
        <dbReference type="HAMAP-Rule" id="MF_00318"/>
    </source>
</evidence>
<name>A0A829Y846_9GAMM</name>
<dbReference type="EMBL" id="BLJN01000001">
    <property type="protein sequence ID" value="GFE79213.1"/>
    <property type="molecule type" value="Genomic_DNA"/>
</dbReference>
<evidence type="ECO:0000256" key="11">
    <source>
        <dbReference type="PIRSR" id="PIRSR001400-1"/>
    </source>
</evidence>
<gene>
    <name evidence="15" type="primary">eno_1</name>
    <name evidence="10" type="synonym">eno</name>
    <name evidence="15" type="ORF">GCM10011487_12130</name>
</gene>
<dbReference type="Pfam" id="PF03952">
    <property type="entry name" value="Enolase_N"/>
    <property type="match status" value="1"/>
</dbReference>
<comment type="function">
    <text evidence="9 10">Catalyzes the reversible conversion of 2-phosphoglycerate (2-PG) into phosphoenolpyruvate (PEP). It is essential for the degradation of carbohydrates via glycolysis.</text>
</comment>
<feature type="active site" description="Proton acceptor" evidence="10 11">
    <location>
        <position position="339"/>
    </location>
</feature>
<proteinExistence type="inferred from homology"/>
<comment type="cofactor">
    <cofactor evidence="10">
        <name>Mg(2+)</name>
        <dbReference type="ChEBI" id="CHEBI:18420"/>
    </cofactor>
    <text evidence="10">Binds a second Mg(2+) ion via substrate during catalysis.</text>
</comment>
<dbReference type="InterPro" id="IPR020810">
    <property type="entry name" value="Enolase_C"/>
</dbReference>
<evidence type="ECO:0000256" key="4">
    <source>
        <dbReference type="ARBA" id="ARBA00017068"/>
    </source>
</evidence>
<dbReference type="Gene3D" id="3.30.390.10">
    <property type="entry name" value="Enolase-like, N-terminal domain"/>
    <property type="match status" value="1"/>
</dbReference>
<evidence type="ECO:0000313" key="15">
    <source>
        <dbReference type="EMBL" id="GFE79213.1"/>
    </source>
</evidence>
<evidence type="ECO:0000256" key="7">
    <source>
        <dbReference type="ARBA" id="ARBA00023152"/>
    </source>
</evidence>
<evidence type="ECO:0000256" key="1">
    <source>
        <dbReference type="ARBA" id="ARBA00005031"/>
    </source>
</evidence>
<keyword evidence="10 12" id="KW-0479">Metal-binding</keyword>
<dbReference type="SMART" id="SM01192">
    <property type="entry name" value="Enolase_C"/>
    <property type="match status" value="1"/>
</dbReference>
<feature type="binding site" evidence="10">
    <location>
        <position position="368"/>
    </location>
    <ligand>
        <name>(2R)-2-phosphoglycerate</name>
        <dbReference type="ChEBI" id="CHEBI:58289"/>
    </ligand>
</feature>
<dbReference type="PRINTS" id="PR00148">
    <property type="entry name" value="ENOLASE"/>
</dbReference>
<organism evidence="15 16">
    <name type="scientific">Steroidobacter agaridevorans</name>
    <dbReference type="NCBI Taxonomy" id="2695856"/>
    <lineage>
        <taxon>Bacteria</taxon>
        <taxon>Pseudomonadati</taxon>
        <taxon>Pseudomonadota</taxon>
        <taxon>Gammaproteobacteria</taxon>
        <taxon>Steroidobacterales</taxon>
        <taxon>Steroidobacteraceae</taxon>
        <taxon>Steroidobacter</taxon>
    </lineage>
</organism>
<feature type="binding site" evidence="10">
    <location>
        <position position="369"/>
    </location>
    <ligand>
        <name>(2R)-2-phosphoglycerate</name>
        <dbReference type="ChEBI" id="CHEBI:58289"/>
    </ligand>
</feature>
<sequence>MSNSEISDVQARRVWDSRGLPTVEVEVRTRSGGLGRAIAPAGASCGTHEAVELRDGGDRLGGKDVSRAVANVEELIAPALRGVDARDQCGVDAKLDGLDSSGAFRTLGANASVATSLAVLHAGAQSTGVPLWRHVADTFDRAPSIPLAETQIFGGGAHASGRVDVQDFMIMVPGAGSFDESMVVTAEIYRAAGRCMAEQGRLAGVADEGGWWPNFDSNEQALDMLMRAIEAAGETPGERVVISLDIAATQLRHGSGYRMALEGALLDADGFSERIARWIERYPIVAIEDPFAEDAYENFARFRQRTAAIQVVGDDLLVTNALRVREAAAAGACNTALIKVNQAGTVSRAVAALDEAHRAGWRTIVSARSGESEDVSIVHLAVGLGAGQLKVGSFARSERMAKWNECVRIEQALGSKAFVAGEPLTNTWWARSGQRAAKSSSGAN</sequence>
<feature type="domain" description="Enolase N-terminal" evidence="14">
    <location>
        <begin position="6"/>
        <end position="135"/>
    </location>
</feature>
<comment type="caution">
    <text evidence="15">The sequence shown here is derived from an EMBL/GenBank/DDBJ whole genome shotgun (WGS) entry which is preliminary data.</text>
</comment>
<dbReference type="PIRSF" id="PIRSF001400">
    <property type="entry name" value="Enolase"/>
    <property type="match status" value="1"/>
</dbReference>
<evidence type="ECO:0000259" key="14">
    <source>
        <dbReference type="SMART" id="SM01193"/>
    </source>
</evidence>
<dbReference type="SUPFAM" id="SSF51604">
    <property type="entry name" value="Enolase C-terminal domain-like"/>
    <property type="match status" value="1"/>
</dbReference>
<feature type="binding site" evidence="10 12">
    <location>
        <position position="245"/>
    </location>
    <ligand>
        <name>Mg(2+)</name>
        <dbReference type="ChEBI" id="CHEBI:18420"/>
    </ligand>
</feature>
<dbReference type="UniPathway" id="UPA00109">
    <property type="reaction ID" value="UER00187"/>
</dbReference>
<feature type="binding site" evidence="10">
    <location>
        <position position="339"/>
    </location>
    <ligand>
        <name>(2R)-2-phosphoglycerate</name>
        <dbReference type="ChEBI" id="CHEBI:58289"/>
    </ligand>
</feature>
<dbReference type="InterPro" id="IPR000941">
    <property type="entry name" value="Enolase"/>
</dbReference>
<feature type="domain" description="Enolase C-terminal TIM barrel" evidence="13">
    <location>
        <begin position="142"/>
        <end position="427"/>
    </location>
</feature>
<dbReference type="InterPro" id="IPR020811">
    <property type="entry name" value="Enolase_N"/>
</dbReference>
<dbReference type="RefSeq" id="WP_129640751.1">
    <property type="nucleotide sequence ID" value="NZ_BLJN01000001.1"/>
</dbReference>
<feature type="binding site" evidence="10 12">
    <location>
        <position position="314"/>
    </location>
    <ligand>
        <name>Mg(2+)</name>
        <dbReference type="ChEBI" id="CHEBI:18420"/>
    </ligand>
</feature>
<keyword evidence="8 10" id="KW-0456">Lyase</keyword>
<keyword evidence="16" id="KW-1185">Reference proteome</keyword>
<evidence type="ECO:0000259" key="13">
    <source>
        <dbReference type="SMART" id="SM01192"/>
    </source>
</evidence>
<feature type="active site" description="Proton donor" evidence="10 11">
    <location>
        <position position="208"/>
    </location>
</feature>
<dbReference type="GO" id="GO:0000015">
    <property type="term" value="C:phosphopyruvate hydratase complex"/>
    <property type="evidence" value="ECO:0007669"/>
    <property type="project" value="InterPro"/>
</dbReference>
<keyword evidence="10" id="KW-0963">Cytoplasm</keyword>
<evidence type="ECO:0000256" key="8">
    <source>
        <dbReference type="ARBA" id="ARBA00023239"/>
    </source>
</evidence>
<keyword evidence="7 10" id="KW-0324">Glycolysis</keyword>
<dbReference type="GO" id="GO:0000287">
    <property type="term" value="F:magnesium ion binding"/>
    <property type="evidence" value="ECO:0007669"/>
    <property type="project" value="UniProtKB-UniRule"/>
</dbReference>
<feature type="binding site" evidence="10">
    <location>
        <position position="166"/>
    </location>
    <ligand>
        <name>(2R)-2-phosphoglycerate</name>
        <dbReference type="ChEBI" id="CHEBI:58289"/>
    </ligand>
</feature>
<feature type="binding site" evidence="10 12">
    <location>
        <position position="288"/>
    </location>
    <ligand>
        <name>Mg(2+)</name>
        <dbReference type="ChEBI" id="CHEBI:18420"/>
    </ligand>
</feature>
<evidence type="ECO:0000256" key="3">
    <source>
        <dbReference type="ARBA" id="ARBA00012058"/>
    </source>
</evidence>
<dbReference type="GO" id="GO:0005576">
    <property type="term" value="C:extracellular region"/>
    <property type="evidence" value="ECO:0007669"/>
    <property type="project" value="UniProtKB-SubCell"/>
</dbReference>
<dbReference type="PANTHER" id="PTHR11902">
    <property type="entry name" value="ENOLASE"/>
    <property type="match status" value="1"/>
</dbReference>
<dbReference type="Pfam" id="PF00113">
    <property type="entry name" value="Enolase_C"/>
    <property type="match status" value="1"/>
</dbReference>
<evidence type="ECO:0000313" key="16">
    <source>
        <dbReference type="Proteomes" id="UP000445000"/>
    </source>
</evidence>
<dbReference type="AlphaFoldDB" id="A0A829Y846"/>
<dbReference type="PANTHER" id="PTHR11902:SF1">
    <property type="entry name" value="ENOLASE"/>
    <property type="match status" value="1"/>
</dbReference>
<comment type="subcellular location">
    <subcellularLocation>
        <location evidence="10">Cytoplasm</location>
    </subcellularLocation>
    <subcellularLocation>
        <location evidence="10">Secreted</location>
    </subcellularLocation>
    <subcellularLocation>
        <location evidence="10">Cell surface</location>
    </subcellularLocation>
    <text evidence="10">Fractions of enolase are present in both the cytoplasm and on the cell surface.</text>
</comment>
<dbReference type="SFLD" id="SFLDG00178">
    <property type="entry name" value="enolase"/>
    <property type="match status" value="1"/>
</dbReference>
<evidence type="ECO:0000256" key="2">
    <source>
        <dbReference type="ARBA" id="ARBA00009604"/>
    </source>
</evidence>
<reference evidence="16" key="1">
    <citation type="submission" date="2020-01" db="EMBL/GenBank/DDBJ databases">
        <title>'Steroidobacter agaridevorans' sp. nov., agar-degrading bacteria isolated from rhizosphere soils.</title>
        <authorList>
            <person name="Ikenaga M."/>
            <person name="Kataoka M."/>
            <person name="Murouchi A."/>
            <person name="Katsuragi S."/>
            <person name="Sakai M."/>
        </authorList>
    </citation>
    <scope>NUCLEOTIDE SEQUENCE [LARGE SCALE GENOMIC DNA]</scope>
    <source>
        <strain evidence="16">YU21-B</strain>
    </source>
</reference>
<dbReference type="GO" id="GO:0004634">
    <property type="term" value="F:phosphopyruvate hydratase activity"/>
    <property type="evidence" value="ECO:0007669"/>
    <property type="project" value="UniProtKB-UniRule"/>
</dbReference>
<comment type="subunit">
    <text evidence="10">Component of the RNA degradosome, a multiprotein complex involved in RNA processing and mRNA degradation.</text>
</comment>
<comment type="cofactor">
    <cofactor evidence="12">
        <name>Mg(2+)</name>
        <dbReference type="ChEBI" id="CHEBI:18420"/>
    </cofactor>
    <text evidence="12">Mg(2+) is required for catalysis and for stabilizing the dimer.</text>
</comment>
<protein>
    <recommendedName>
        <fullName evidence="4 10">Enolase</fullName>
        <ecNumber evidence="3 10">4.2.1.11</ecNumber>
    </recommendedName>
    <alternativeName>
        <fullName evidence="10">2-phospho-D-glycerate hydro-lyase</fullName>
    </alternativeName>
    <alternativeName>
        <fullName evidence="10">2-phosphoglycerate dehydratase</fullName>
    </alternativeName>
</protein>
<dbReference type="HAMAP" id="MF_00318">
    <property type="entry name" value="Enolase"/>
    <property type="match status" value="1"/>
</dbReference>
<dbReference type="InterPro" id="IPR029017">
    <property type="entry name" value="Enolase-like_N"/>
</dbReference>
<dbReference type="GO" id="GO:0006096">
    <property type="term" value="P:glycolytic process"/>
    <property type="evidence" value="ECO:0007669"/>
    <property type="project" value="UniProtKB-UniRule"/>
</dbReference>
<comment type="similarity">
    <text evidence="2 10">Belongs to the enolase family.</text>
</comment>
<dbReference type="Proteomes" id="UP000445000">
    <property type="component" value="Unassembled WGS sequence"/>
</dbReference>
<evidence type="ECO:0000256" key="12">
    <source>
        <dbReference type="PIRSR" id="PIRSR001400-3"/>
    </source>
</evidence>
<dbReference type="SMART" id="SM01193">
    <property type="entry name" value="Enolase_N"/>
    <property type="match status" value="1"/>
</dbReference>
<accession>A0A829Y846</accession>
<feature type="binding site" evidence="10">
    <location>
        <position position="390"/>
    </location>
    <ligand>
        <name>(2R)-2-phosphoglycerate</name>
        <dbReference type="ChEBI" id="CHEBI:58289"/>
    </ligand>
</feature>
<keyword evidence="5 10" id="KW-0964">Secreted</keyword>
<evidence type="ECO:0000256" key="9">
    <source>
        <dbReference type="ARBA" id="ARBA00045763"/>
    </source>
</evidence>
<evidence type="ECO:0000256" key="6">
    <source>
        <dbReference type="ARBA" id="ARBA00022842"/>
    </source>
</evidence>
<dbReference type="Gene3D" id="3.20.20.120">
    <property type="entry name" value="Enolase-like C-terminal domain"/>
    <property type="match status" value="1"/>
</dbReference>
<keyword evidence="6 10" id="KW-0460">Magnesium</keyword>
<dbReference type="GO" id="GO:0009986">
    <property type="term" value="C:cell surface"/>
    <property type="evidence" value="ECO:0007669"/>
    <property type="project" value="UniProtKB-SubCell"/>
</dbReference>
<dbReference type="SUPFAM" id="SSF54826">
    <property type="entry name" value="Enolase N-terminal domain-like"/>
    <property type="match status" value="1"/>
</dbReference>
<dbReference type="SFLD" id="SFLDF00002">
    <property type="entry name" value="enolase"/>
    <property type="match status" value="1"/>
</dbReference>
<dbReference type="EC" id="4.2.1.11" evidence="3 10"/>
<dbReference type="SFLD" id="SFLDS00001">
    <property type="entry name" value="Enolase"/>
    <property type="match status" value="1"/>
</dbReference>